<dbReference type="RefSeq" id="WP_196897247.1">
    <property type="nucleotide sequence ID" value="NZ_CALBIY010000067.1"/>
</dbReference>
<evidence type="ECO:0000313" key="1">
    <source>
        <dbReference type="EMBL" id="HAW74170.1"/>
    </source>
</evidence>
<evidence type="ECO:0000313" key="2">
    <source>
        <dbReference type="Proteomes" id="UP000263517"/>
    </source>
</evidence>
<sequence length="128" mass="14902">METSLDIHNYQSWYLENLQYQDRLLTLTLGESSGVSEMHMEPRKFLVVFSDTIQYQVYDECDHSKDFHANRESGVVGEYQSSSLIEYLKSETIIYDTTPGELRHFSVMTGNEFIHVITRQEPVVLNVT</sequence>
<accession>A0A349TSK0</accession>
<organism evidence="1 2">
    <name type="scientific">Alteromonas australica</name>
    <dbReference type="NCBI Taxonomy" id="589873"/>
    <lineage>
        <taxon>Bacteria</taxon>
        <taxon>Pseudomonadati</taxon>
        <taxon>Pseudomonadota</taxon>
        <taxon>Gammaproteobacteria</taxon>
        <taxon>Alteromonadales</taxon>
        <taxon>Alteromonadaceae</taxon>
        <taxon>Alteromonas/Salinimonas group</taxon>
        <taxon>Alteromonas</taxon>
    </lineage>
</organism>
<dbReference type="Proteomes" id="UP000263517">
    <property type="component" value="Unassembled WGS sequence"/>
</dbReference>
<dbReference type="AlphaFoldDB" id="A0A349TSK0"/>
<proteinExistence type="predicted"/>
<comment type="caution">
    <text evidence="1">The sequence shown here is derived from an EMBL/GenBank/DDBJ whole genome shotgun (WGS) entry which is preliminary data.</text>
</comment>
<dbReference type="EMBL" id="DNAN01000013">
    <property type="protein sequence ID" value="HAW74170.1"/>
    <property type="molecule type" value="Genomic_DNA"/>
</dbReference>
<reference evidence="1 2" key="1">
    <citation type="journal article" date="2018" name="Nat. Biotechnol.">
        <title>A standardized bacterial taxonomy based on genome phylogeny substantially revises the tree of life.</title>
        <authorList>
            <person name="Parks D.H."/>
            <person name="Chuvochina M."/>
            <person name="Waite D.W."/>
            <person name="Rinke C."/>
            <person name="Skarshewski A."/>
            <person name="Chaumeil P.A."/>
            <person name="Hugenholtz P."/>
        </authorList>
    </citation>
    <scope>NUCLEOTIDE SEQUENCE [LARGE SCALE GENOMIC DNA]</scope>
    <source>
        <strain evidence="1">UBA11978</strain>
    </source>
</reference>
<gene>
    <name evidence="1" type="ORF">DCW74_00360</name>
</gene>
<protein>
    <submittedName>
        <fullName evidence="1">Uncharacterized protein</fullName>
    </submittedName>
</protein>
<name>A0A349TSK0_9ALTE</name>